<feature type="domain" description="HTH luxR-type" evidence="7">
    <location>
        <begin position="242"/>
        <end position="307"/>
    </location>
</feature>
<dbReference type="PANTHER" id="PTHR43214">
    <property type="entry name" value="TWO-COMPONENT RESPONSE REGULATOR"/>
    <property type="match status" value="1"/>
</dbReference>
<feature type="domain" description="Response regulatory" evidence="8">
    <location>
        <begin position="37"/>
        <end position="153"/>
    </location>
</feature>
<dbReference type="CDD" id="cd06170">
    <property type="entry name" value="LuxR_C_like"/>
    <property type="match status" value="1"/>
</dbReference>
<proteinExistence type="predicted"/>
<dbReference type="InterPro" id="IPR039420">
    <property type="entry name" value="WalR-like"/>
</dbReference>
<reference evidence="9 10" key="1">
    <citation type="submission" date="2018-07" db="EMBL/GenBank/DDBJ databases">
        <title>Brachybacteriurn paraconglorneratum KCTC 9916.</title>
        <authorList>
            <person name="Li Y."/>
        </authorList>
    </citation>
    <scope>NUCLEOTIDE SEQUENCE [LARGE SCALE GENOMIC DNA]</scope>
    <source>
        <strain evidence="9 10">KCTC 9916</strain>
    </source>
</reference>
<dbReference type="SMART" id="SM00448">
    <property type="entry name" value="REC"/>
    <property type="match status" value="1"/>
</dbReference>
<dbReference type="Proteomes" id="UP000274327">
    <property type="component" value="Unassembled WGS sequence"/>
</dbReference>
<accession>A0A426SG80</accession>
<dbReference type="Pfam" id="PF00072">
    <property type="entry name" value="Response_reg"/>
    <property type="match status" value="1"/>
</dbReference>
<evidence type="ECO:0000256" key="1">
    <source>
        <dbReference type="ARBA" id="ARBA00022553"/>
    </source>
</evidence>
<keyword evidence="10" id="KW-1185">Reference proteome</keyword>
<dbReference type="SUPFAM" id="SSF46894">
    <property type="entry name" value="C-terminal effector domain of the bipartite response regulators"/>
    <property type="match status" value="1"/>
</dbReference>
<sequence>MVNDGSGAHRGACDSSGTDSPGGTDGPGDQGGAAPVRVLLVDDEALMRSGLRLMIDGARGIEVIGEAADGHAALEQVAGLGPDVVLMDIRMPRMTGLEALAALRERGDQARVVMLTAFDTDEFLLEALRSGAEGFLLKDSPPEEVVEAVLAAAAQRPRFSPEVLRRLVRLAADGGSVGVSGSSEGRGASGSGRAAGPHISGTANGDFHRTATNSLGGAGVASAAGAGPSSPSAGSPSAEASLSPAPEGITEREWDVARLVAQGLANPEIGASLFMSVATVKTHLGRLYQKLQVTNRVQLAIAVLELGG</sequence>
<feature type="compositionally biased region" description="Low complexity" evidence="6">
    <location>
        <begin position="176"/>
        <end position="196"/>
    </location>
</feature>
<evidence type="ECO:0000256" key="4">
    <source>
        <dbReference type="ARBA" id="ARBA00023163"/>
    </source>
</evidence>
<keyword evidence="1 5" id="KW-0597">Phosphoprotein</keyword>
<dbReference type="GO" id="GO:0000160">
    <property type="term" value="P:phosphorelay signal transduction system"/>
    <property type="evidence" value="ECO:0007669"/>
    <property type="project" value="InterPro"/>
</dbReference>
<protein>
    <submittedName>
        <fullName evidence="9">DNA-binding response regulator</fullName>
    </submittedName>
</protein>
<dbReference type="EMBL" id="QOCI01000015">
    <property type="protein sequence ID" value="RRR17237.1"/>
    <property type="molecule type" value="Genomic_DNA"/>
</dbReference>
<dbReference type="GO" id="GO:0003677">
    <property type="term" value="F:DNA binding"/>
    <property type="evidence" value="ECO:0007669"/>
    <property type="project" value="UniProtKB-KW"/>
</dbReference>
<comment type="caution">
    <text evidence="9">The sequence shown here is derived from an EMBL/GenBank/DDBJ whole genome shotgun (WGS) entry which is preliminary data.</text>
</comment>
<dbReference type="SUPFAM" id="SSF52172">
    <property type="entry name" value="CheY-like"/>
    <property type="match status" value="1"/>
</dbReference>
<evidence type="ECO:0000259" key="8">
    <source>
        <dbReference type="PROSITE" id="PS50110"/>
    </source>
</evidence>
<dbReference type="GO" id="GO:0006355">
    <property type="term" value="P:regulation of DNA-templated transcription"/>
    <property type="evidence" value="ECO:0007669"/>
    <property type="project" value="InterPro"/>
</dbReference>
<feature type="modified residue" description="4-aspartylphosphate" evidence="5">
    <location>
        <position position="88"/>
    </location>
</feature>
<evidence type="ECO:0000256" key="5">
    <source>
        <dbReference type="PROSITE-ProRule" id="PRU00169"/>
    </source>
</evidence>
<gene>
    <name evidence="9" type="ORF">DS079_15340</name>
</gene>
<dbReference type="Gene3D" id="3.40.50.2300">
    <property type="match status" value="1"/>
</dbReference>
<dbReference type="PROSITE" id="PS50110">
    <property type="entry name" value="RESPONSE_REGULATORY"/>
    <property type="match status" value="1"/>
</dbReference>
<dbReference type="AlphaFoldDB" id="A0A426SG80"/>
<dbReference type="InterPro" id="IPR036388">
    <property type="entry name" value="WH-like_DNA-bd_sf"/>
</dbReference>
<evidence type="ECO:0000256" key="3">
    <source>
        <dbReference type="ARBA" id="ARBA00023125"/>
    </source>
</evidence>
<dbReference type="Pfam" id="PF00196">
    <property type="entry name" value="GerE"/>
    <property type="match status" value="1"/>
</dbReference>
<evidence type="ECO:0000259" key="7">
    <source>
        <dbReference type="PROSITE" id="PS50043"/>
    </source>
</evidence>
<dbReference type="PANTHER" id="PTHR43214:SF24">
    <property type="entry name" value="TRANSCRIPTIONAL REGULATORY PROTEIN NARL-RELATED"/>
    <property type="match status" value="1"/>
</dbReference>
<dbReference type="PROSITE" id="PS00622">
    <property type="entry name" value="HTH_LUXR_1"/>
    <property type="match status" value="1"/>
</dbReference>
<dbReference type="InterPro" id="IPR000792">
    <property type="entry name" value="Tscrpt_reg_LuxR_C"/>
</dbReference>
<evidence type="ECO:0000313" key="10">
    <source>
        <dbReference type="Proteomes" id="UP000274327"/>
    </source>
</evidence>
<keyword evidence="4" id="KW-0804">Transcription</keyword>
<name>A0A426SG80_9MICO</name>
<organism evidence="9 10">
    <name type="scientific">Brachybacterium paraconglomeratum</name>
    <dbReference type="NCBI Taxonomy" id="173362"/>
    <lineage>
        <taxon>Bacteria</taxon>
        <taxon>Bacillati</taxon>
        <taxon>Actinomycetota</taxon>
        <taxon>Actinomycetes</taxon>
        <taxon>Micrococcales</taxon>
        <taxon>Dermabacteraceae</taxon>
        <taxon>Brachybacterium</taxon>
    </lineage>
</organism>
<feature type="compositionally biased region" description="Low complexity" evidence="6">
    <location>
        <begin position="220"/>
        <end position="246"/>
    </location>
</feature>
<dbReference type="InterPro" id="IPR011006">
    <property type="entry name" value="CheY-like_superfamily"/>
</dbReference>
<feature type="region of interest" description="Disordered" evidence="6">
    <location>
        <begin position="1"/>
        <end position="34"/>
    </location>
</feature>
<dbReference type="PROSITE" id="PS50043">
    <property type="entry name" value="HTH_LUXR_2"/>
    <property type="match status" value="1"/>
</dbReference>
<keyword evidence="3 9" id="KW-0238">DNA-binding</keyword>
<dbReference type="CDD" id="cd17535">
    <property type="entry name" value="REC_NarL-like"/>
    <property type="match status" value="1"/>
</dbReference>
<dbReference type="InterPro" id="IPR058245">
    <property type="entry name" value="NreC/VraR/RcsB-like_REC"/>
</dbReference>
<evidence type="ECO:0000256" key="2">
    <source>
        <dbReference type="ARBA" id="ARBA00023015"/>
    </source>
</evidence>
<dbReference type="InterPro" id="IPR001789">
    <property type="entry name" value="Sig_transdc_resp-reg_receiver"/>
</dbReference>
<keyword evidence="2" id="KW-0805">Transcription regulation</keyword>
<evidence type="ECO:0000313" key="9">
    <source>
        <dbReference type="EMBL" id="RRR17237.1"/>
    </source>
</evidence>
<dbReference type="SMART" id="SM00421">
    <property type="entry name" value="HTH_LUXR"/>
    <property type="match status" value="1"/>
</dbReference>
<dbReference type="Gene3D" id="1.10.10.10">
    <property type="entry name" value="Winged helix-like DNA-binding domain superfamily/Winged helix DNA-binding domain"/>
    <property type="match status" value="1"/>
</dbReference>
<feature type="region of interest" description="Disordered" evidence="6">
    <location>
        <begin position="176"/>
        <end position="246"/>
    </location>
</feature>
<evidence type="ECO:0000256" key="6">
    <source>
        <dbReference type="SAM" id="MobiDB-lite"/>
    </source>
</evidence>
<dbReference type="PRINTS" id="PR00038">
    <property type="entry name" value="HTHLUXR"/>
</dbReference>
<dbReference type="InterPro" id="IPR016032">
    <property type="entry name" value="Sig_transdc_resp-reg_C-effctor"/>
</dbReference>